<accession>A0A0C3B3M1</accession>
<feature type="region of interest" description="Disordered" evidence="1">
    <location>
        <begin position="1"/>
        <end position="22"/>
    </location>
</feature>
<name>A0A0C3B3M1_SERVB</name>
<evidence type="ECO:0000313" key="4">
    <source>
        <dbReference type="Proteomes" id="UP000054097"/>
    </source>
</evidence>
<proteinExistence type="predicted"/>
<dbReference type="PROSITE" id="PS51471">
    <property type="entry name" value="FE2OG_OXY"/>
    <property type="match status" value="1"/>
</dbReference>
<dbReference type="GO" id="GO:0006974">
    <property type="term" value="P:DNA damage response"/>
    <property type="evidence" value="ECO:0007669"/>
    <property type="project" value="InterPro"/>
</dbReference>
<keyword evidence="4" id="KW-1185">Reference proteome</keyword>
<evidence type="ECO:0000313" key="3">
    <source>
        <dbReference type="EMBL" id="KIM26789.1"/>
    </source>
</evidence>
<dbReference type="InterPro" id="IPR037151">
    <property type="entry name" value="AlkB-like_sf"/>
</dbReference>
<evidence type="ECO:0000259" key="2">
    <source>
        <dbReference type="PROSITE" id="PS51471"/>
    </source>
</evidence>
<feature type="domain" description="Fe2OG dioxygenase" evidence="2">
    <location>
        <begin position="123"/>
        <end position="232"/>
    </location>
</feature>
<dbReference type="GO" id="GO:0005759">
    <property type="term" value="C:mitochondrial matrix"/>
    <property type="evidence" value="ECO:0007669"/>
    <property type="project" value="TreeGrafter"/>
</dbReference>
<dbReference type="SUPFAM" id="SSF51197">
    <property type="entry name" value="Clavaminate synthase-like"/>
    <property type="match status" value="1"/>
</dbReference>
<dbReference type="STRING" id="933852.A0A0C3B3M1"/>
<dbReference type="PANTHER" id="PTHR21052">
    <property type="entry name" value="SPERMATOGENESIS ASSOCIATED 11-RELATED"/>
    <property type="match status" value="1"/>
</dbReference>
<dbReference type="AlphaFoldDB" id="A0A0C3B3M1"/>
<dbReference type="InterPro" id="IPR032870">
    <property type="entry name" value="ALKBH7-like"/>
</dbReference>
<organism evidence="3 4">
    <name type="scientific">Serendipita vermifera MAFF 305830</name>
    <dbReference type="NCBI Taxonomy" id="933852"/>
    <lineage>
        <taxon>Eukaryota</taxon>
        <taxon>Fungi</taxon>
        <taxon>Dikarya</taxon>
        <taxon>Basidiomycota</taxon>
        <taxon>Agaricomycotina</taxon>
        <taxon>Agaricomycetes</taxon>
        <taxon>Sebacinales</taxon>
        <taxon>Serendipitaceae</taxon>
        <taxon>Serendipita</taxon>
    </lineage>
</organism>
<dbReference type="Gene3D" id="2.60.120.590">
    <property type="entry name" value="Alpha-ketoglutarate-dependent dioxygenase AlkB-like"/>
    <property type="match status" value="1"/>
</dbReference>
<dbReference type="GO" id="GO:0006631">
    <property type="term" value="P:fatty acid metabolic process"/>
    <property type="evidence" value="ECO:0007669"/>
    <property type="project" value="TreeGrafter"/>
</dbReference>
<evidence type="ECO:0000256" key="1">
    <source>
        <dbReference type="SAM" id="MobiDB-lite"/>
    </source>
</evidence>
<dbReference type="HOGENOM" id="CLU_052246_2_0_1"/>
<dbReference type="Pfam" id="PF13532">
    <property type="entry name" value="2OG-FeII_Oxy_2"/>
    <property type="match status" value="1"/>
</dbReference>
<dbReference type="InterPro" id="IPR027450">
    <property type="entry name" value="AlkB-like"/>
</dbReference>
<sequence>MSDDGSLFENSMEELEEHQNSRTLPSCRVNSIVSGLHCHPEMKISQDIAQSLLEDIEKANYFANGANQVMLFGRTVISSTGTVSTGLPHFIGQLILQLESICRPHLPPHVHDMLFPSDPNVSKSRQVIFNRYVPGEGISAHVDLLQRYDDGIIGVSLGSGCAMDFKAVDPPDLEMSLWLPVNSVIVLEGDARYKWTHGIKGLHGDVIRDETTDNVQWVPRETRTSITLRWLLAGADIVGFEAQS</sequence>
<dbReference type="PANTHER" id="PTHR21052:SF0">
    <property type="entry name" value="ALPHA-KETOGLUTARATE-DEPENDENT DIOXYGENASE ALKB HOMOLOG 7, MITOCHONDRIAL"/>
    <property type="match status" value="1"/>
</dbReference>
<dbReference type="Proteomes" id="UP000054097">
    <property type="component" value="Unassembled WGS sequence"/>
</dbReference>
<dbReference type="OrthoDB" id="412814at2759"/>
<reference evidence="3 4" key="1">
    <citation type="submission" date="2014-04" db="EMBL/GenBank/DDBJ databases">
        <authorList>
            <consortium name="DOE Joint Genome Institute"/>
            <person name="Kuo A."/>
            <person name="Zuccaro A."/>
            <person name="Kohler A."/>
            <person name="Nagy L.G."/>
            <person name="Floudas D."/>
            <person name="Copeland A."/>
            <person name="Barry K.W."/>
            <person name="Cichocki N."/>
            <person name="Veneault-Fourrey C."/>
            <person name="LaButti K."/>
            <person name="Lindquist E.A."/>
            <person name="Lipzen A."/>
            <person name="Lundell T."/>
            <person name="Morin E."/>
            <person name="Murat C."/>
            <person name="Sun H."/>
            <person name="Tunlid A."/>
            <person name="Henrissat B."/>
            <person name="Grigoriev I.V."/>
            <person name="Hibbett D.S."/>
            <person name="Martin F."/>
            <person name="Nordberg H.P."/>
            <person name="Cantor M.N."/>
            <person name="Hua S.X."/>
        </authorList>
    </citation>
    <scope>NUCLEOTIDE SEQUENCE [LARGE SCALE GENOMIC DNA]</scope>
    <source>
        <strain evidence="3 4">MAFF 305830</strain>
    </source>
</reference>
<dbReference type="EMBL" id="KN824303">
    <property type="protein sequence ID" value="KIM26789.1"/>
    <property type="molecule type" value="Genomic_DNA"/>
</dbReference>
<dbReference type="InterPro" id="IPR005123">
    <property type="entry name" value="Oxoglu/Fe-dep_dioxygenase_dom"/>
</dbReference>
<gene>
    <name evidence="3" type="ORF">M408DRAFT_177752</name>
</gene>
<protein>
    <recommendedName>
        <fullName evidence="2">Fe2OG dioxygenase domain-containing protein</fullName>
    </recommendedName>
</protein>
<reference evidence="4" key="2">
    <citation type="submission" date="2015-01" db="EMBL/GenBank/DDBJ databases">
        <title>Evolutionary Origins and Diversification of the Mycorrhizal Mutualists.</title>
        <authorList>
            <consortium name="DOE Joint Genome Institute"/>
            <consortium name="Mycorrhizal Genomics Consortium"/>
            <person name="Kohler A."/>
            <person name="Kuo A."/>
            <person name="Nagy L.G."/>
            <person name="Floudas D."/>
            <person name="Copeland A."/>
            <person name="Barry K.W."/>
            <person name="Cichocki N."/>
            <person name="Veneault-Fourrey C."/>
            <person name="LaButti K."/>
            <person name="Lindquist E.A."/>
            <person name="Lipzen A."/>
            <person name="Lundell T."/>
            <person name="Morin E."/>
            <person name="Murat C."/>
            <person name="Riley R."/>
            <person name="Ohm R."/>
            <person name="Sun H."/>
            <person name="Tunlid A."/>
            <person name="Henrissat B."/>
            <person name="Grigoriev I.V."/>
            <person name="Hibbett D.S."/>
            <person name="Martin F."/>
        </authorList>
    </citation>
    <scope>NUCLEOTIDE SEQUENCE [LARGE SCALE GENOMIC DNA]</scope>
    <source>
        <strain evidence="4">MAFF 305830</strain>
    </source>
</reference>